<gene>
    <name evidence="1" type="ORF">QWY28_05785</name>
</gene>
<reference evidence="1" key="1">
    <citation type="submission" date="2023-06" db="EMBL/GenBank/DDBJ databases">
        <title>Draft genome sequence of Nocardioides sp. SOB77.</title>
        <authorList>
            <person name="Zhang G."/>
        </authorList>
    </citation>
    <scope>NUCLEOTIDE SEQUENCE</scope>
    <source>
        <strain evidence="1">SOB77</strain>
    </source>
</reference>
<evidence type="ECO:0008006" key="3">
    <source>
        <dbReference type="Google" id="ProtNLM"/>
    </source>
</evidence>
<protein>
    <recommendedName>
        <fullName evidence="3">SAF domain-containing protein</fullName>
    </recommendedName>
</protein>
<comment type="caution">
    <text evidence="1">The sequence shown here is derived from an EMBL/GenBank/DDBJ whole genome shotgun (WGS) entry which is preliminary data.</text>
</comment>
<keyword evidence="2" id="KW-1185">Reference proteome</keyword>
<dbReference type="Proteomes" id="UP001168620">
    <property type="component" value="Unassembled WGS sequence"/>
</dbReference>
<evidence type="ECO:0000313" key="1">
    <source>
        <dbReference type="EMBL" id="MDN4172445.1"/>
    </source>
</evidence>
<evidence type="ECO:0000313" key="2">
    <source>
        <dbReference type="Proteomes" id="UP001168620"/>
    </source>
</evidence>
<dbReference type="EMBL" id="JAUHJQ010000002">
    <property type="protein sequence ID" value="MDN4172445.1"/>
    <property type="molecule type" value="Genomic_DNA"/>
</dbReference>
<accession>A0ABT8FDB7</accession>
<organism evidence="1 2">
    <name type="scientific">Nocardioides oceani</name>
    <dbReference type="NCBI Taxonomy" id="3058369"/>
    <lineage>
        <taxon>Bacteria</taxon>
        <taxon>Bacillati</taxon>
        <taxon>Actinomycetota</taxon>
        <taxon>Actinomycetes</taxon>
        <taxon>Propionibacteriales</taxon>
        <taxon>Nocardioidaceae</taxon>
        <taxon>Nocardioides</taxon>
    </lineage>
</organism>
<dbReference type="RefSeq" id="WP_300951367.1">
    <property type="nucleotide sequence ID" value="NZ_JAUHJQ010000002.1"/>
</dbReference>
<sequence>MATDAPTPPAPPSAARAGRPGWRDPRLWIGVLIVAASVVGGARLLDAADDTVAVWAVTADLGAGDRVTADELVAQRVRFADGGAGDRYFRVEEELPADLALVRGVGAGELLPRAAVGTVDETGAVSVPLAVDLVPPAVADGSVVDVYLTGSAGTPDGPVLDDVVVVDAPRLDEGFGATGQRQLVVAVAEDAAEQFFARLARVENPLTTVTQVS</sequence>
<proteinExistence type="predicted"/>
<name>A0ABT8FDB7_9ACTN</name>